<dbReference type="EMBL" id="JACOGF010000003">
    <property type="protein sequence ID" value="MBC3917476.1"/>
    <property type="molecule type" value="Genomic_DNA"/>
</dbReference>
<gene>
    <name evidence="1" type="ORF">H8L32_08330</name>
</gene>
<keyword evidence="2" id="KW-1185">Reference proteome</keyword>
<organism evidence="1 2">
    <name type="scientific">Undibacterium hunanense</name>
    <dbReference type="NCBI Taxonomy" id="2762292"/>
    <lineage>
        <taxon>Bacteria</taxon>
        <taxon>Pseudomonadati</taxon>
        <taxon>Pseudomonadota</taxon>
        <taxon>Betaproteobacteria</taxon>
        <taxon>Burkholderiales</taxon>
        <taxon>Oxalobacteraceae</taxon>
        <taxon>Undibacterium</taxon>
    </lineage>
</organism>
<dbReference type="Proteomes" id="UP000650424">
    <property type="component" value="Unassembled WGS sequence"/>
</dbReference>
<evidence type="ECO:0000313" key="2">
    <source>
        <dbReference type="Proteomes" id="UP000650424"/>
    </source>
</evidence>
<proteinExistence type="predicted"/>
<protein>
    <submittedName>
        <fullName evidence="1">Uncharacterized protein</fullName>
    </submittedName>
</protein>
<dbReference type="RefSeq" id="WP_186946687.1">
    <property type="nucleotide sequence ID" value="NZ_JACOGF010000003.1"/>
</dbReference>
<evidence type="ECO:0000313" key="1">
    <source>
        <dbReference type="EMBL" id="MBC3917476.1"/>
    </source>
</evidence>
<comment type="caution">
    <text evidence="1">The sequence shown here is derived from an EMBL/GenBank/DDBJ whole genome shotgun (WGS) entry which is preliminary data.</text>
</comment>
<reference evidence="1 2" key="1">
    <citation type="submission" date="2020-08" db="EMBL/GenBank/DDBJ databases">
        <title>Novel species isolated from subtropical streams in China.</title>
        <authorList>
            <person name="Lu H."/>
        </authorList>
    </citation>
    <scope>NUCLEOTIDE SEQUENCE [LARGE SCALE GENOMIC DNA]</scope>
    <source>
        <strain evidence="1 2">CY18W</strain>
    </source>
</reference>
<name>A0ABR6ZNJ5_9BURK</name>
<accession>A0ABR6ZNJ5</accession>
<sequence>MPFETNVFINCPFDNDFKKILHPMLFTIIYHGLKPRIATERIDSGEQRISKIIELIKESKYSIHDLSRLKATTVGEIFRLNMPYELGIDAGCRHFGRGKLASKQYLVTSSEHYEYQKALSDIAGTDIAVHNNDALQTVRVIRRWIENMIGGEDGSQAIWAAYEDFNASMFDEMTNRGFDSDEIENVQTAKLINLMGAFITNRKLQKLGLR</sequence>